<dbReference type="Proteomes" id="UP001372338">
    <property type="component" value="Unassembled WGS sequence"/>
</dbReference>
<dbReference type="PANTHER" id="PTHR13734:SF5">
    <property type="entry name" value="CCA TRNA NUCLEOTIDYLTRANSFERASE, MITOCHONDRIAL"/>
    <property type="match status" value="1"/>
</dbReference>
<dbReference type="Gene3D" id="3.30.460.10">
    <property type="entry name" value="Beta Polymerase, domain 2"/>
    <property type="match status" value="1"/>
</dbReference>
<evidence type="ECO:0000313" key="8">
    <source>
        <dbReference type="Proteomes" id="UP001372338"/>
    </source>
</evidence>
<dbReference type="GO" id="GO:0003723">
    <property type="term" value="F:RNA binding"/>
    <property type="evidence" value="ECO:0007669"/>
    <property type="project" value="UniProtKB-KW"/>
</dbReference>
<evidence type="ECO:0000256" key="2">
    <source>
        <dbReference type="ARBA" id="ARBA00022679"/>
    </source>
</evidence>
<dbReference type="Pfam" id="PF01743">
    <property type="entry name" value="PolyA_pol"/>
    <property type="match status" value="1"/>
</dbReference>
<dbReference type="AlphaFoldDB" id="A0AAN9FE91"/>
<dbReference type="EMBL" id="JAYWIO010000003">
    <property type="protein sequence ID" value="KAK7273621.1"/>
    <property type="molecule type" value="Genomic_DNA"/>
</dbReference>
<evidence type="ECO:0000256" key="1">
    <source>
        <dbReference type="ARBA" id="ARBA00007265"/>
    </source>
</evidence>
<evidence type="ECO:0000259" key="6">
    <source>
        <dbReference type="Pfam" id="PF01743"/>
    </source>
</evidence>
<evidence type="ECO:0000256" key="4">
    <source>
        <dbReference type="RuleBase" id="RU003953"/>
    </source>
</evidence>
<evidence type="ECO:0000256" key="3">
    <source>
        <dbReference type="ARBA" id="ARBA00022884"/>
    </source>
</evidence>
<sequence>MSTTQQHLLVQVRDNIQLFDIDKRIFERLLVTLHHFNLLTQLRVAGGWVRDKLLGKECYDIDIALDNMMGTEFDDKVREYLLSIGEDAQGVCVIECNPDQSLHMETARMRLFDMWIDFQSFGTPEEDAYRRDLTEKEGNEMKKHGTSEKKLQLLRDITGAFRPGVLTALMGLEFGLQILILLPLNALLLKHWFILHISGNDIVCGLLNHGVLLVGYVAKGFSILRTTIGLSRLRITAVVSPILLSRWLSNFFCA</sequence>
<dbReference type="InterPro" id="IPR043519">
    <property type="entry name" value="NT_sf"/>
</dbReference>
<keyword evidence="5" id="KW-1133">Transmembrane helix</keyword>
<dbReference type="GO" id="GO:0001680">
    <property type="term" value="P:tRNA 3'-terminal CCA addition"/>
    <property type="evidence" value="ECO:0007669"/>
    <property type="project" value="TreeGrafter"/>
</dbReference>
<proteinExistence type="inferred from homology"/>
<dbReference type="PANTHER" id="PTHR13734">
    <property type="entry name" value="TRNA-NUCLEOTIDYLTRANSFERASE"/>
    <property type="match status" value="1"/>
</dbReference>
<keyword evidence="5" id="KW-0472">Membrane</keyword>
<feature type="transmembrane region" description="Helical" evidence="5">
    <location>
        <begin position="165"/>
        <end position="186"/>
    </location>
</feature>
<feature type="transmembrane region" description="Helical" evidence="5">
    <location>
        <begin position="206"/>
        <end position="224"/>
    </location>
</feature>
<accession>A0AAN9FE91</accession>
<dbReference type="GO" id="GO:0052927">
    <property type="term" value="F:CC tRNA cytidylyltransferase activity"/>
    <property type="evidence" value="ECO:0007669"/>
    <property type="project" value="TreeGrafter"/>
</dbReference>
<comment type="caution">
    <text evidence="7">The sequence shown here is derived from an EMBL/GenBank/DDBJ whole genome shotgun (WGS) entry which is preliminary data.</text>
</comment>
<gene>
    <name evidence="7" type="ORF">RIF29_14678</name>
</gene>
<dbReference type="GO" id="GO:0052929">
    <property type="term" value="F:ATP:3'-cytidine-cytidine-tRNA adenylyltransferase activity"/>
    <property type="evidence" value="ECO:0007669"/>
    <property type="project" value="TreeGrafter"/>
</dbReference>
<keyword evidence="2 4" id="KW-0808">Transferase</keyword>
<evidence type="ECO:0000256" key="5">
    <source>
        <dbReference type="SAM" id="Phobius"/>
    </source>
</evidence>
<keyword evidence="3 4" id="KW-0694">RNA-binding</keyword>
<name>A0AAN9FE91_CROPI</name>
<feature type="domain" description="Poly A polymerase head" evidence="6">
    <location>
        <begin position="42"/>
        <end position="134"/>
    </location>
</feature>
<comment type="similarity">
    <text evidence="1 4">Belongs to the tRNA nucleotidyltransferase/poly(A) polymerase family.</text>
</comment>
<protein>
    <recommendedName>
        <fullName evidence="6">Poly A polymerase head domain-containing protein</fullName>
    </recommendedName>
</protein>
<keyword evidence="5" id="KW-0812">Transmembrane</keyword>
<keyword evidence="8" id="KW-1185">Reference proteome</keyword>
<organism evidence="7 8">
    <name type="scientific">Crotalaria pallida</name>
    <name type="common">Smooth rattlebox</name>
    <name type="synonym">Crotalaria striata</name>
    <dbReference type="NCBI Taxonomy" id="3830"/>
    <lineage>
        <taxon>Eukaryota</taxon>
        <taxon>Viridiplantae</taxon>
        <taxon>Streptophyta</taxon>
        <taxon>Embryophyta</taxon>
        <taxon>Tracheophyta</taxon>
        <taxon>Spermatophyta</taxon>
        <taxon>Magnoliopsida</taxon>
        <taxon>eudicotyledons</taxon>
        <taxon>Gunneridae</taxon>
        <taxon>Pentapetalae</taxon>
        <taxon>rosids</taxon>
        <taxon>fabids</taxon>
        <taxon>Fabales</taxon>
        <taxon>Fabaceae</taxon>
        <taxon>Papilionoideae</taxon>
        <taxon>50 kb inversion clade</taxon>
        <taxon>genistoids sensu lato</taxon>
        <taxon>core genistoids</taxon>
        <taxon>Crotalarieae</taxon>
        <taxon>Crotalaria</taxon>
    </lineage>
</organism>
<dbReference type="SUPFAM" id="SSF81301">
    <property type="entry name" value="Nucleotidyltransferase"/>
    <property type="match status" value="1"/>
</dbReference>
<reference evidence="7 8" key="1">
    <citation type="submission" date="2024-01" db="EMBL/GenBank/DDBJ databases">
        <title>The genomes of 5 underutilized Papilionoideae crops provide insights into root nodulation and disease resistanc.</title>
        <authorList>
            <person name="Yuan L."/>
        </authorList>
    </citation>
    <scope>NUCLEOTIDE SEQUENCE [LARGE SCALE GENOMIC DNA]</scope>
    <source>
        <strain evidence="7">ZHUSHIDOU_FW_LH</strain>
        <tissue evidence="7">Leaf</tissue>
    </source>
</reference>
<dbReference type="InterPro" id="IPR002646">
    <property type="entry name" value="PolA_pol_head_dom"/>
</dbReference>
<evidence type="ECO:0000313" key="7">
    <source>
        <dbReference type="EMBL" id="KAK7273621.1"/>
    </source>
</evidence>